<comment type="caution">
    <text evidence="9">The sequence shown here is derived from an EMBL/GenBank/DDBJ whole genome shotgun (WGS) entry which is preliminary data.</text>
</comment>
<dbReference type="EMBL" id="LODT01000022">
    <property type="protein sequence ID" value="KYQ94095.1"/>
    <property type="molecule type" value="Genomic_DNA"/>
</dbReference>
<evidence type="ECO:0000256" key="5">
    <source>
        <dbReference type="ARBA" id="ARBA00023242"/>
    </source>
</evidence>
<dbReference type="InterPro" id="IPR044780">
    <property type="entry name" value="Heh2/Src1"/>
</dbReference>
<feature type="compositionally biased region" description="Basic and acidic residues" evidence="6">
    <location>
        <begin position="185"/>
        <end position="199"/>
    </location>
</feature>
<protein>
    <recommendedName>
        <fullName evidence="8">Man1/Src1-like C-terminal domain-containing protein</fullName>
    </recommendedName>
</protein>
<evidence type="ECO:0000256" key="4">
    <source>
        <dbReference type="ARBA" id="ARBA00023136"/>
    </source>
</evidence>
<evidence type="ECO:0000259" key="8">
    <source>
        <dbReference type="Pfam" id="PF09402"/>
    </source>
</evidence>
<feature type="region of interest" description="Disordered" evidence="6">
    <location>
        <begin position="95"/>
        <end position="385"/>
    </location>
</feature>
<feature type="compositionally biased region" description="Low complexity" evidence="6">
    <location>
        <begin position="830"/>
        <end position="850"/>
    </location>
</feature>
<dbReference type="InParanoid" id="A0A151ZJK7"/>
<dbReference type="GO" id="GO:0071763">
    <property type="term" value="P:nuclear membrane organization"/>
    <property type="evidence" value="ECO:0007669"/>
    <property type="project" value="TreeGrafter"/>
</dbReference>
<dbReference type="GO" id="GO:0005783">
    <property type="term" value="C:endoplasmic reticulum"/>
    <property type="evidence" value="ECO:0007669"/>
    <property type="project" value="TreeGrafter"/>
</dbReference>
<comment type="subcellular location">
    <subcellularLocation>
        <location evidence="1">Nucleus membrane</location>
    </subcellularLocation>
</comment>
<feature type="compositionally biased region" description="Basic and acidic residues" evidence="6">
    <location>
        <begin position="48"/>
        <end position="68"/>
    </location>
</feature>
<dbReference type="Proteomes" id="UP000076078">
    <property type="component" value="Unassembled WGS sequence"/>
</dbReference>
<feature type="region of interest" description="Disordered" evidence="6">
    <location>
        <begin position="1"/>
        <end position="76"/>
    </location>
</feature>
<evidence type="ECO:0000313" key="9">
    <source>
        <dbReference type="EMBL" id="KYQ94095.1"/>
    </source>
</evidence>
<keyword evidence="2 7" id="KW-0812">Transmembrane</keyword>
<dbReference type="InterPro" id="IPR018996">
    <property type="entry name" value="Man1/Src1-like_C"/>
</dbReference>
<keyword evidence="5" id="KW-0539">Nucleus</keyword>
<feature type="compositionally biased region" description="Polar residues" evidence="6">
    <location>
        <begin position="347"/>
        <end position="361"/>
    </location>
</feature>
<dbReference type="GO" id="GO:0003682">
    <property type="term" value="F:chromatin binding"/>
    <property type="evidence" value="ECO:0007669"/>
    <property type="project" value="InterPro"/>
</dbReference>
<organism evidence="9 10">
    <name type="scientific">Tieghemostelium lacteum</name>
    <name type="common">Slime mold</name>
    <name type="synonym">Dictyostelium lacteum</name>
    <dbReference type="NCBI Taxonomy" id="361077"/>
    <lineage>
        <taxon>Eukaryota</taxon>
        <taxon>Amoebozoa</taxon>
        <taxon>Evosea</taxon>
        <taxon>Eumycetozoa</taxon>
        <taxon>Dictyostelia</taxon>
        <taxon>Dictyosteliales</taxon>
        <taxon>Raperosteliaceae</taxon>
        <taxon>Tieghemostelium</taxon>
    </lineage>
</organism>
<accession>A0A151ZJK7</accession>
<feature type="region of interest" description="Disordered" evidence="6">
    <location>
        <begin position="825"/>
        <end position="857"/>
    </location>
</feature>
<feature type="transmembrane region" description="Helical" evidence="7">
    <location>
        <begin position="505"/>
        <end position="529"/>
    </location>
</feature>
<dbReference type="GO" id="GO:0005637">
    <property type="term" value="C:nuclear inner membrane"/>
    <property type="evidence" value="ECO:0007669"/>
    <property type="project" value="InterPro"/>
</dbReference>
<evidence type="ECO:0000256" key="7">
    <source>
        <dbReference type="SAM" id="Phobius"/>
    </source>
</evidence>
<feature type="compositionally biased region" description="Polar residues" evidence="6">
    <location>
        <begin position="139"/>
        <end position="154"/>
    </location>
</feature>
<sequence>MSDASDSPIGDFRGQVLKKSSSAARSKKILQKNEKDSEKIVSTSKTTSLDDTKKVKKTKLADDSESSKLKKKKPIVKKIGDSSETLDEIKKRVLKKVGDSSETTADEIQQPKKKKNVRLIDPNNTTTTTTTKSSTSNNDKPLTSSKSSEQQYTKTPIKKRKSTDDIKKQVRRKSIETGNIFQVDQHIKEIEEEESKIQVDDNDNDKEERNQNNFDVSGMIDNGLDDSSSDEKPKEKKKTTSTTTTKSTDKERVSKQQKQRHSIATTSSISSKSGPFKVPPYDTLTKSLEKHGKTTTTKTDTQSELAGNNKKEKEKETRVFPKTPLPQHPPPSYSQTINNNSNNNNNHVTFQGITNVNNPPSSIKPKQRHSISSTGPSSVSGVSVPTTPVSNYSNLSHHFYPKTPYQEYYNYDPNTSVSEDSPPMKPNFSANLNASENNISFDTDSKFLNQNLDDDSFNLVDDDLLLYQQQQQQQQQQYHQQNVQKISSRADYTILDDPLNKSWKYYLYITISSVFYCFGILVLLGFLFLPQILYCDHTASDNILVMNEQNFQCESCPWYAECYQGQFKNCIDGYYSRWDLKSGRMECEKDHTDSNLFETVANATYVILQKARGNYLCGYTESPDVDQHTLKQMVLKNFWLKKSRAEQHYQRLTKALLSNSYVDRMAVNELILEDIGSSKDTVRDDLYWFHSKSQSIKPWRCQSREFTWQLLTDNLGYIALVFLSIAIGVLVRQRMQANEEMKITVEKYCQSIYKFLRHRKNNYEEAYISEPILRDEIFGPYSQGNPEYNKIWDLAMQSIFRNARVLVTPRLIRGETVTTFEWLDDSTPKSQLSTSEQSSQSPSLSTSNQSVETAQQS</sequence>
<dbReference type="OMA" id="ECGSKDT"/>
<dbReference type="Pfam" id="PF09402">
    <property type="entry name" value="MSC"/>
    <property type="match status" value="1"/>
</dbReference>
<dbReference type="PANTHER" id="PTHR47808:SF2">
    <property type="entry name" value="LEM DOMAIN-CONTAINING PROTEIN 2"/>
    <property type="match status" value="1"/>
</dbReference>
<name>A0A151ZJK7_TIELA</name>
<evidence type="ECO:0000256" key="1">
    <source>
        <dbReference type="ARBA" id="ARBA00004126"/>
    </source>
</evidence>
<feature type="domain" description="Man1/Src1-like C-terminal" evidence="8">
    <location>
        <begin position="534"/>
        <end position="823"/>
    </location>
</feature>
<dbReference type="AlphaFoldDB" id="A0A151ZJK7"/>
<feature type="compositionally biased region" description="Pro residues" evidence="6">
    <location>
        <begin position="323"/>
        <end position="332"/>
    </location>
</feature>
<feature type="compositionally biased region" description="Low complexity" evidence="6">
    <location>
        <begin position="123"/>
        <end position="138"/>
    </location>
</feature>
<gene>
    <name evidence="9" type="ORF">DLAC_04374</name>
</gene>
<keyword evidence="4 7" id="KW-0472">Membrane</keyword>
<feature type="compositionally biased region" description="Low complexity" evidence="6">
    <location>
        <begin position="372"/>
        <end position="385"/>
    </location>
</feature>
<feature type="compositionally biased region" description="Low complexity" evidence="6">
    <location>
        <begin position="262"/>
        <end position="273"/>
    </location>
</feature>
<feature type="transmembrane region" description="Helical" evidence="7">
    <location>
        <begin position="714"/>
        <end position="731"/>
    </location>
</feature>
<feature type="compositionally biased region" description="Basic and acidic residues" evidence="6">
    <location>
        <begin position="309"/>
        <end position="319"/>
    </location>
</feature>
<evidence type="ECO:0000256" key="2">
    <source>
        <dbReference type="ARBA" id="ARBA00022692"/>
    </source>
</evidence>
<dbReference type="PANTHER" id="PTHR47808">
    <property type="entry name" value="INNER NUCLEAR MEMBRANE PROTEIN HEH2-RELATED"/>
    <property type="match status" value="1"/>
</dbReference>
<proteinExistence type="predicted"/>
<keyword evidence="3 7" id="KW-1133">Transmembrane helix</keyword>
<keyword evidence="10" id="KW-1185">Reference proteome</keyword>
<dbReference type="GO" id="GO:0034399">
    <property type="term" value="C:nuclear periphery"/>
    <property type="evidence" value="ECO:0007669"/>
    <property type="project" value="TreeGrafter"/>
</dbReference>
<evidence type="ECO:0000256" key="6">
    <source>
        <dbReference type="SAM" id="MobiDB-lite"/>
    </source>
</evidence>
<evidence type="ECO:0000313" key="10">
    <source>
        <dbReference type="Proteomes" id="UP000076078"/>
    </source>
</evidence>
<reference evidence="9 10" key="1">
    <citation type="submission" date="2015-12" db="EMBL/GenBank/DDBJ databases">
        <title>Dictyostelia acquired genes for synthesis and detection of signals that induce cell-type specialization by lateral gene transfer from prokaryotes.</title>
        <authorList>
            <person name="Gloeckner G."/>
            <person name="Schaap P."/>
        </authorList>
    </citation>
    <scope>NUCLEOTIDE SEQUENCE [LARGE SCALE GENOMIC DNA]</scope>
    <source>
        <strain evidence="9 10">TK</strain>
    </source>
</reference>
<dbReference type="FunCoup" id="A0A151ZJK7">
    <property type="interactions" value="317"/>
</dbReference>
<evidence type="ECO:0000256" key="3">
    <source>
        <dbReference type="ARBA" id="ARBA00022989"/>
    </source>
</evidence>
<dbReference type="OrthoDB" id="20858at2759"/>